<evidence type="ECO:0000313" key="2">
    <source>
        <dbReference type="Proteomes" id="UP001162992"/>
    </source>
</evidence>
<keyword evidence="2" id="KW-1185">Reference proteome</keyword>
<dbReference type="EMBL" id="CM055096">
    <property type="protein sequence ID" value="KAJ7555440.1"/>
    <property type="molecule type" value="Genomic_DNA"/>
</dbReference>
<sequence>MAAAAAAATAAYFPQSRSNGALINAGLASPPVDKIKSSVSLLEMMSQEQEMHKLLQPQRVIQLPAAAAAQDQSIVPQPKQLSLQERLSLILGARSPDDQFNDAASSDVKLTLTGNDGSSVSVHVHRHVLAHSAFFAARLSDRGSKQHGRSRPNSIEISNCDNVELYLKTVRLMYSRNSKRHLMKENVMNVLEILKVSATIEFKGGVASCLEYLEAMPWAEEEEEKVVAMISRLQLGNESAAAQVLKRVNRTEAASRTEDILVQLLQSVIKGTDEKARREMKALISKLLQETLAKRIEPVDVSKKSLYLACHSCLDSLLQLFMQVTSSGFVSKEVQDRGSLVTQIARQADNLHWLIDILTEFHIAEDFVRIWAHQSQLATLHAQLPTMYRYGVSRLTARICVGIGKGSIWTPKEVRFLLLQTWLQPLVDDFGWIQRCCKAIDKNEVEEGISQTILTLSMKQQQSLLLAWFDRFSNSGDDCPNLHKALEVWWRRTFVRPRLDNGVATPR</sequence>
<comment type="caution">
    <text evidence="1">The sequence shown here is derived from an EMBL/GenBank/DDBJ whole genome shotgun (WGS) entry which is preliminary data.</text>
</comment>
<accession>A0ACC2DMQ3</accession>
<protein>
    <submittedName>
        <fullName evidence="1">Uncharacterized protein</fullName>
    </submittedName>
</protein>
<dbReference type="Proteomes" id="UP001162992">
    <property type="component" value="Chromosome 5"/>
</dbReference>
<proteinExistence type="predicted"/>
<gene>
    <name evidence="1" type="ORF">O6H91_05G037800</name>
</gene>
<reference evidence="2" key="1">
    <citation type="journal article" date="2024" name="Proc. Natl. Acad. Sci. U.S.A.">
        <title>Extraordinary preservation of gene collinearity over three hundred million years revealed in homosporous lycophytes.</title>
        <authorList>
            <person name="Li C."/>
            <person name="Wickell D."/>
            <person name="Kuo L.Y."/>
            <person name="Chen X."/>
            <person name="Nie B."/>
            <person name="Liao X."/>
            <person name="Peng D."/>
            <person name="Ji J."/>
            <person name="Jenkins J."/>
            <person name="Williams M."/>
            <person name="Shu S."/>
            <person name="Plott C."/>
            <person name="Barry K."/>
            <person name="Rajasekar S."/>
            <person name="Grimwood J."/>
            <person name="Han X."/>
            <person name="Sun S."/>
            <person name="Hou Z."/>
            <person name="He W."/>
            <person name="Dai G."/>
            <person name="Sun C."/>
            <person name="Schmutz J."/>
            <person name="Leebens-Mack J.H."/>
            <person name="Li F.W."/>
            <person name="Wang L."/>
        </authorList>
    </citation>
    <scope>NUCLEOTIDE SEQUENCE [LARGE SCALE GENOMIC DNA]</scope>
    <source>
        <strain evidence="2">cv. PW_Plant_1</strain>
    </source>
</reference>
<name>A0ACC2DMQ3_DIPCM</name>
<evidence type="ECO:0000313" key="1">
    <source>
        <dbReference type="EMBL" id="KAJ7555440.1"/>
    </source>
</evidence>
<organism evidence="1 2">
    <name type="scientific">Diphasiastrum complanatum</name>
    <name type="common">Issler's clubmoss</name>
    <name type="synonym">Lycopodium complanatum</name>
    <dbReference type="NCBI Taxonomy" id="34168"/>
    <lineage>
        <taxon>Eukaryota</taxon>
        <taxon>Viridiplantae</taxon>
        <taxon>Streptophyta</taxon>
        <taxon>Embryophyta</taxon>
        <taxon>Tracheophyta</taxon>
        <taxon>Lycopodiopsida</taxon>
        <taxon>Lycopodiales</taxon>
        <taxon>Lycopodiaceae</taxon>
        <taxon>Lycopodioideae</taxon>
        <taxon>Diphasiastrum</taxon>
    </lineage>
</organism>